<dbReference type="AlphaFoldDB" id="A0A7I7SL98"/>
<sequence length="82" mass="9178">MTQSDPQELLAHLWRRAMTQNIVERTTSKAKRGADLRDWALEVTQNLLDAESSLALDDRDFVPEYAIGMVSTTAVFPVMAAI</sequence>
<dbReference type="EMBL" id="AP022595">
    <property type="protein sequence ID" value="BBY57171.1"/>
    <property type="molecule type" value="Genomic_DNA"/>
</dbReference>
<dbReference type="KEGG" id="msar:MSAR_03070"/>
<organism evidence="1 2">
    <name type="scientific">Mycolicibacterium sarraceniae</name>
    <dbReference type="NCBI Taxonomy" id="1534348"/>
    <lineage>
        <taxon>Bacteria</taxon>
        <taxon>Bacillati</taxon>
        <taxon>Actinomycetota</taxon>
        <taxon>Actinomycetes</taxon>
        <taxon>Mycobacteriales</taxon>
        <taxon>Mycobacteriaceae</taxon>
        <taxon>Mycolicibacterium</taxon>
    </lineage>
</organism>
<protein>
    <submittedName>
        <fullName evidence="1">Uncharacterized protein</fullName>
    </submittedName>
</protein>
<dbReference type="Proteomes" id="UP000466445">
    <property type="component" value="Chromosome"/>
</dbReference>
<evidence type="ECO:0000313" key="2">
    <source>
        <dbReference type="Proteomes" id="UP000466445"/>
    </source>
</evidence>
<accession>A0A7I7SL98</accession>
<evidence type="ECO:0000313" key="1">
    <source>
        <dbReference type="EMBL" id="BBY57171.1"/>
    </source>
</evidence>
<gene>
    <name evidence="1" type="ORF">MSAR_03070</name>
</gene>
<proteinExistence type="predicted"/>
<name>A0A7I7SL98_9MYCO</name>
<reference evidence="1 2" key="1">
    <citation type="journal article" date="2019" name="Emerg. Microbes Infect.">
        <title>Comprehensive subspecies identification of 175 nontuberculous mycobacteria species based on 7547 genomic profiles.</title>
        <authorList>
            <person name="Matsumoto Y."/>
            <person name="Kinjo T."/>
            <person name="Motooka D."/>
            <person name="Nabeya D."/>
            <person name="Jung N."/>
            <person name="Uechi K."/>
            <person name="Horii T."/>
            <person name="Iida T."/>
            <person name="Fujita J."/>
            <person name="Nakamura S."/>
        </authorList>
    </citation>
    <scope>NUCLEOTIDE SEQUENCE [LARGE SCALE GENOMIC DNA]</scope>
    <source>
        <strain evidence="1 2">JCM 30395</strain>
    </source>
</reference>
<keyword evidence="2" id="KW-1185">Reference proteome</keyword>